<organism evidence="2 3">
    <name type="scientific">Eumeta variegata</name>
    <name type="common">Bagworm moth</name>
    <name type="synonym">Eumeta japonica</name>
    <dbReference type="NCBI Taxonomy" id="151549"/>
    <lineage>
        <taxon>Eukaryota</taxon>
        <taxon>Metazoa</taxon>
        <taxon>Ecdysozoa</taxon>
        <taxon>Arthropoda</taxon>
        <taxon>Hexapoda</taxon>
        <taxon>Insecta</taxon>
        <taxon>Pterygota</taxon>
        <taxon>Neoptera</taxon>
        <taxon>Endopterygota</taxon>
        <taxon>Lepidoptera</taxon>
        <taxon>Glossata</taxon>
        <taxon>Ditrysia</taxon>
        <taxon>Tineoidea</taxon>
        <taxon>Psychidae</taxon>
        <taxon>Oiketicinae</taxon>
        <taxon>Eumeta</taxon>
    </lineage>
</organism>
<feature type="compositionally biased region" description="Basic and acidic residues" evidence="1">
    <location>
        <begin position="26"/>
        <end position="39"/>
    </location>
</feature>
<sequence>MDIRNPRNLQFVAGVLRRNRTCVERSSRPRELSKKNRIYDEEETGPHEPILNRRNATADVPTSHLWDCDISPVELAHVLAMAGLATAWLHRTYFTLCFHQCRYISFS</sequence>
<evidence type="ECO:0000313" key="3">
    <source>
        <dbReference type="Proteomes" id="UP000299102"/>
    </source>
</evidence>
<gene>
    <name evidence="2" type="ORF">EVAR_67640_1</name>
</gene>
<dbReference type="EMBL" id="BGZK01001656">
    <property type="protein sequence ID" value="GBP84041.1"/>
    <property type="molecule type" value="Genomic_DNA"/>
</dbReference>
<keyword evidence="3" id="KW-1185">Reference proteome</keyword>
<proteinExistence type="predicted"/>
<dbReference type="Proteomes" id="UP000299102">
    <property type="component" value="Unassembled WGS sequence"/>
</dbReference>
<evidence type="ECO:0000313" key="2">
    <source>
        <dbReference type="EMBL" id="GBP84041.1"/>
    </source>
</evidence>
<feature type="region of interest" description="Disordered" evidence="1">
    <location>
        <begin position="26"/>
        <end position="54"/>
    </location>
</feature>
<reference evidence="2 3" key="1">
    <citation type="journal article" date="2019" name="Commun. Biol.">
        <title>The bagworm genome reveals a unique fibroin gene that provides high tensile strength.</title>
        <authorList>
            <person name="Kono N."/>
            <person name="Nakamura H."/>
            <person name="Ohtoshi R."/>
            <person name="Tomita M."/>
            <person name="Numata K."/>
            <person name="Arakawa K."/>
        </authorList>
    </citation>
    <scope>NUCLEOTIDE SEQUENCE [LARGE SCALE GENOMIC DNA]</scope>
</reference>
<accession>A0A4C1Z5E0</accession>
<name>A0A4C1Z5E0_EUMVA</name>
<comment type="caution">
    <text evidence="2">The sequence shown here is derived from an EMBL/GenBank/DDBJ whole genome shotgun (WGS) entry which is preliminary data.</text>
</comment>
<evidence type="ECO:0000256" key="1">
    <source>
        <dbReference type="SAM" id="MobiDB-lite"/>
    </source>
</evidence>
<dbReference type="AlphaFoldDB" id="A0A4C1Z5E0"/>
<protein>
    <submittedName>
        <fullName evidence="2">Uncharacterized protein</fullName>
    </submittedName>
</protein>